<dbReference type="InterPro" id="IPR002635">
    <property type="entry name" value="Chorion"/>
</dbReference>
<feature type="signal peptide" evidence="5">
    <location>
        <begin position="1"/>
        <end position="21"/>
    </location>
</feature>
<evidence type="ECO:0000313" key="7">
    <source>
        <dbReference type="Proteomes" id="UP001154114"/>
    </source>
</evidence>
<dbReference type="AlphaFoldDB" id="A0A9N8L586"/>
<keyword evidence="3" id="KW-0677">Repeat</keyword>
<evidence type="ECO:0000256" key="2">
    <source>
        <dbReference type="ARBA" id="ARBA00005906"/>
    </source>
</evidence>
<dbReference type="EMBL" id="LR824032">
    <property type="protein sequence ID" value="CAD0206765.1"/>
    <property type="molecule type" value="Genomic_DNA"/>
</dbReference>
<organism evidence="6 7">
    <name type="scientific">Chrysodeixis includens</name>
    <name type="common">Soybean looper</name>
    <name type="synonym">Pseudoplusia includens</name>
    <dbReference type="NCBI Taxonomy" id="689277"/>
    <lineage>
        <taxon>Eukaryota</taxon>
        <taxon>Metazoa</taxon>
        <taxon>Ecdysozoa</taxon>
        <taxon>Arthropoda</taxon>
        <taxon>Hexapoda</taxon>
        <taxon>Insecta</taxon>
        <taxon>Pterygota</taxon>
        <taxon>Neoptera</taxon>
        <taxon>Endopterygota</taxon>
        <taxon>Lepidoptera</taxon>
        <taxon>Glossata</taxon>
        <taxon>Ditrysia</taxon>
        <taxon>Noctuoidea</taxon>
        <taxon>Noctuidae</taxon>
        <taxon>Plusiinae</taxon>
        <taxon>Chrysodeixis</taxon>
    </lineage>
</organism>
<protein>
    <submittedName>
        <fullName evidence="6">Uncharacterized protein</fullName>
    </submittedName>
</protein>
<keyword evidence="5" id="KW-0732">Signal</keyword>
<name>A0A9N8L586_CHRIL</name>
<evidence type="ECO:0000256" key="1">
    <source>
        <dbReference type="ARBA" id="ARBA00002085"/>
    </source>
</evidence>
<dbReference type="Pfam" id="PF01723">
    <property type="entry name" value="Chorion_1"/>
    <property type="match status" value="2"/>
</dbReference>
<evidence type="ECO:0000256" key="5">
    <source>
        <dbReference type="SAM" id="SignalP"/>
    </source>
</evidence>
<proteinExistence type="inferred from homology"/>
<comment type="similarity">
    <text evidence="2 4">Belongs to the chorion protein family.</text>
</comment>
<evidence type="ECO:0000313" key="6">
    <source>
        <dbReference type="EMBL" id="CAD0206765.1"/>
    </source>
</evidence>
<dbReference type="OrthoDB" id="6930117at2759"/>
<dbReference type="GO" id="GO:0042600">
    <property type="term" value="C:egg chorion"/>
    <property type="evidence" value="ECO:0007669"/>
    <property type="project" value="InterPro"/>
</dbReference>
<feature type="chain" id="PRO_5040174998" evidence="5">
    <location>
        <begin position="22"/>
        <end position="368"/>
    </location>
</feature>
<evidence type="ECO:0000256" key="4">
    <source>
        <dbReference type="RuleBase" id="RU004378"/>
    </source>
</evidence>
<reference evidence="6" key="1">
    <citation type="submission" date="2021-12" db="EMBL/GenBank/DDBJ databases">
        <authorList>
            <person name="King R."/>
        </authorList>
    </citation>
    <scope>NUCLEOTIDE SEQUENCE</scope>
</reference>
<keyword evidence="7" id="KW-1185">Reference proteome</keyword>
<comment type="function">
    <text evidence="1">This protein is one of many from the eggshell of the gypsy moth.</text>
</comment>
<sequence length="368" mass="34650">MAAKSILILCAQSLLIQSAFSQCLGRSPFDNFNWPASGLNTGLAGSGLTTGLAGPGFGFPAGFGGLTTSSMEFSPTSGGGLAVNSGSVLAPVGISVMSENGYEGVLSVAGELPFVGTTGVDGLLPTAGSGAINHNCGNGMNAMSALSATSTPASVASAGAPAFAAPGLAYNGPLAPGYTPGFAPGFGPTAFGASGLAAPCNAGFAGRGLGVDSLAYSPFDVVETTPTSGGALPVSSASAVPPTGIAVASENVYEGPLAAGGELPFVGTVAVDGLLPTAGAGAVNHACGNGRNAMISEGAAFSPAAAGYAGLGGIAPGLGAPFGYPAGLGSFANPNGLGSLAYPAGLAGAAAPGLGLRGGFAGRGCGVL</sequence>
<dbReference type="GO" id="GO:0005213">
    <property type="term" value="F:structural constituent of egg chorion"/>
    <property type="evidence" value="ECO:0007669"/>
    <property type="project" value="InterPro"/>
</dbReference>
<gene>
    <name evidence="6" type="ORF">CINC_LOCUS9055</name>
</gene>
<dbReference type="Proteomes" id="UP001154114">
    <property type="component" value="Chromosome 29"/>
</dbReference>
<evidence type="ECO:0000256" key="3">
    <source>
        <dbReference type="ARBA" id="ARBA00022737"/>
    </source>
</evidence>
<dbReference type="GO" id="GO:0007304">
    <property type="term" value="P:chorion-containing eggshell formation"/>
    <property type="evidence" value="ECO:0007669"/>
    <property type="project" value="InterPro"/>
</dbReference>
<accession>A0A9N8L586</accession>